<evidence type="ECO:0000313" key="1">
    <source>
        <dbReference type="EMBL" id="KAJ5351223.1"/>
    </source>
</evidence>
<protein>
    <recommendedName>
        <fullName evidence="3">DUF3669 domain-containing protein</fullName>
    </recommendedName>
</protein>
<gene>
    <name evidence="1" type="ORF">N7452_000197</name>
</gene>
<reference evidence="1" key="1">
    <citation type="submission" date="2022-12" db="EMBL/GenBank/DDBJ databases">
        <authorList>
            <person name="Petersen C."/>
        </authorList>
    </citation>
    <scope>NUCLEOTIDE SEQUENCE</scope>
    <source>
        <strain evidence="1">IBT 35673</strain>
    </source>
</reference>
<proteinExistence type="predicted"/>
<dbReference type="AlphaFoldDB" id="A0A9W9R5L8"/>
<name>A0A9W9R5L8_PENBR</name>
<dbReference type="EMBL" id="JAPZBQ010000001">
    <property type="protein sequence ID" value="KAJ5351223.1"/>
    <property type="molecule type" value="Genomic_DNA"/>
</dbReference>
<comment type="caution">
    <text evidence="1">The sequence shown here is derived from an EMBL/GenBank/DDBJ whole genome shotgun (WGS) entry which is preliminary data.</text>
</comment>
<dbReference type="PANTHER" id="PTHR40780">
    <property type="entry name" value="DUF3669 DOMAIN-CONTAINING PROTEIN"/>
    <property type="match status" value="1"/>
</dbReference>
<sequence>MSQRQEMDSSDLSHKLEACPMTRNSRIAQREQSSTQLDLLPDLLILQQSLTLESIVSTTSSFGQLVLTARNQPHLQRINQIGLGLQGAVFEMVGKPSVIKKEKPGNEILSSNLRHEYTLHCRVSAAFDRYQIPTNAEVLVPKPLSLVPKEDDAFWNELLPRLPHEYRDRGDAMILQRILPLPKSTRRALINSYCSSNMTEASKLLAEPENKHCLARVYLGENNGTVNRKSPLRNFPLYLDNMRDIGIDTIRLSSALGNAFAIMHWGAGVNGDDVEFVLGTTAEGPTPVFQKRAVGLFLLDLGQCDVVDLAQDREDVYQAFRGAMVTGDNQSFIPRPTQPALFAAFKEGYLETGNVILVDKGLDSRFDIEEFMQEYEEYAEDFLY</sequence>
<reference evidence="1" key="2">
    <citation type="journal article" date="2023" name="IMA Fungus">
        <title>Comparative genomic study of the Penicillium genus elucidates a diverse pangenome and 15 lateral gene transfer events.</title>
        <authorList>
            <person name="Petersen C."/>
            <person name="Sorensen T."/>
            <person name="Nielsen M.R."/>
            <person name="Sondergaard T.E."/>
            <person name="Sorensen J.L."/>
            <person name="Fitzpatrick D.A."/>
            <person name="Frisvad J.C."/>
            <person name="Nielsen K.L."/>
        </authorList>
    </citation>
    <scope>NUCLEOTIDE SEQUENCE</scope>
    <source>
        <strain evidence="1">IBT 35673</strain>
    </source>
</reference>
<evidence type="ECO:0008006" key="3">
    <source>
        <dbReference type="Google" id="ProtNLM"/>
    </source>
</evidence>
<dbReference type="Proteomes" id="UP001147695">
    <property type="component" value="Unassembled WGS sequence"/>
</dbReference>
<organism evidence="1 2">
    <name type="scientific">Penicillium brevicompactum</name>
    <dbReference type="NCBI Taxonomy" id="5074"/>
    <lineage>
        <taxon>Eukaryota</taxon>
        <taxon>Fungi</taxon>
        <taxon>Dikarya</taxon>
        <taxon>Ascomycota</taxon>
        <taxon>Pezizomycotina</taxon>
        <taxon>Eurotiomycetes</taxon>
        <taxon>Eurotiomycetidae</taxon>
        <taxon>Eurotiales</taxon>
        <taxon>Aspergillaceae</taxon>
        <taxon>Penicillium</taxon>
    </lineage>
</organism>
<evidence type="ECO:0000313" key="2">
    <source>
        <dbReference type="Proteomes" id="UP001147695"/>
    </source>
</evidence>
<dbReference type="PANTHER" id="PTHR40780:SF2">
    <property type="entry name" value="DUF3669 DOMAIN-CONTAINING PROTEIN"/>
    <property type="match status" value="1"/>
</dbReference>
<accession>A0A9W9R5L8</accession>